<dbReference type="PANTHER" id="PTHR43664:SF1">
    <property type="entry name" value="BETA-METHYLMALYL-COA DEHYDRATASE"/>
    <property type="match status" value="1"/>
</dbReference>
<dbReference type="RefSeq" id="WP_141450203.1">
    <property type="nucleotide sequence ID" value="NZ_CP041217.1"/>
</dbReference>
<dbReference type="OrthoDB" id="9801625at2"/>
<name>A0A4Y6V4Y8_SACBS</name>
<gene>
    <name evidence="2" type="ORF">FFV09_23540</name>
</gene>
<dbReference type="InterPro" id="IPR052342">
    <property type="entry name" value="MCH/BMMD"/>
</dbReference>
<dbReference type="Pfam" id="PF01575">
    <property type="entry name" value="MaoC_dehydratas"/>
    <property type="match status" value="1"/>
</dbReference>
<evidence type="ECO:0000313" key="3">
    <source>
        <dbReference type="Proteomes" id="UP000316968"/>
    </source>
</evidence>
<proteinExistence type="predicted"/>
<dbReference type="InterPro" id="IPR029069">
    <property type="entry name" value="HotDog_dom_sf"/>
</dbReference>
<dbReference type="SUPFAM" id="SSF54637">
    <property type="entry name" value="Thioesterase/thiol ester dehydrase-isomerase"/>
    <property type="match status" value="1"/>
</dbReference>
<dbReference type="Gene3D" id="3.10.129.10">
    <property type="entry name" value="Hotdog Thioesterase"/>
    <property type="match status" value="1"/>
</dbReference>
<dbReference type="KEGG" id="saca:FFV09_23540"/>
<dbReference type="Proteomes" id="UP000316968">
    <property type="component" value="Chromosome"/>
</dbReference>
<feature type="domain" description="MaoC-like" evidence="1">
    <location>
        <begin position="8"/>
        <end position="119"/>
    </location>
</feature>
<evidence type="ECO:0000313" key="2">
    <source>
        <dbReference type="EMBL" id="QDH23577.1"/>
    </source>
</evidence>
<protein>
    <submittedName>
        <fullName evidence="2">MaoC family dehydratase</fullName>
    </submittedName>
</protein>
<organism evidence="2 3">
    <name type="scientific">Saccharibacillus brassicae</name>
    <dbReference type="NCBI Taxonomy" id="2583377"/>
    <lineage>
        <taxon>Bacteria</taxon>
        <taxon>Bacillati</taxon>
        <taxon>Bacillota</taxon>
        <taxon>Bacilli</taxon>
        <taxon>Bacillales</taxon>
        <taxon>Paenibacillaceae</taxon>
        <taxon>Saccharibacillus</taxon>
    </lineage>
</organism>
<keyword evidence="3" id="KW-1185">Reference proteome</keyword>
<accession>A0A4Y6V4Y8</accession>
<evidence type="ECO:0000259" key="1">
    <source>
        <dbReference type="Pfam" id="PF01575"/>
    </source>
</evidence>
<dbReference type="CDD" id="cd03454">
    <property type="entry name" value="YdeM"/>
    <property type="match status" value="1"/>
</dbReference>
<dbReference type="PANTHER" id="PTHR43664">
    <property type="entry name" value="MONOAMINE OXIDASE-RELATED"/>
    <property type="match status" value="1"/>
</dbReference>
<sequence>MKFEEFTLGRTFTTSSLVLSKESIMAFASVYDPQYMHLDEAKAAAGRFKGLIASGIQTMAVSFKLWVETGAYGEEVVAGTAMNDVRFIKPVYPDDELHVEVEVISLEERRRSGIVTVRLSTFNARGEQVFSGELSALIGK</sequence>
<dbReference type="EMBL" id="CP041217">
    <property type="protein sequence ID" value="QDH23577.1"/>
    <property type="molecule type" value="Genomic_DNA"/>
</dbReference>
<dbReference type="InterPro" id="IPR002539">
    <property type="entry name" value="MaoC-like_dom"/>
</dbReference>
<reference evidence="2 3" key="1">
    <citation type="submission" date="2019-06" db="EMBL/GenBank/DDBJ databases">
        <title>Saccharibacillus brassicae sp. nov., an endophytic bacterium isolated from Chinese cabbage seeds (Brassica pekinensis).</title>
        <authorList>
            <person name="Jiang L."/>
            <person name="Lee J."/>
            <person name="Kim S.W."/>
        </authorList>
    </citation>
    <scope>NUCLEOTIDE SEQUENCE [LARGE SCALE GENOMIC DNA]</scope>
    <source>
        <strain evidence="3">KCTC 43072 / ATSA2</strain>
    </source>
</reference>
<dbReference type="AlphaFoldDB" id="A0A4Y6V4Y8"/>